<dbReference type="GO" id="GO:0042803">
    <property type="term" value="F:protein homodimerization activity"/>
    <property type="evidence" value="ECO:0007669"/>
    <property type="project" value="InterPro"/>
</dbReference>
<dbReference type="InterPro" id="IPR009012">
    <property type="entry name" value="GrpE_head"/>
</dbReference>
<accession>D6GWI1</accession>
<dbReference type="GO" id="GO:0000774">
    <property type="term" value="F:adenyl-nucleotide exchange factor activity"/>
    <property type="evidence" value="ECO:0007669"/>
    <property type="project" value="InterPro"/>
</dbReference>
<dbReference type="InterPro" id="IPR000740">
    <property type="entry name" value="GrpE"/>
</dbReference>
<reference evidence="5 6" key="1">
    <citation type="journal article" date="2010" name="Proc. Natl. Acad. Sci. U.S.A.">
        <title>Enigmatic, ultrasmall, uncultivated Archaea.</title>
        <authorList>
            <person name="Baker B.J."/>
            <person name="Comolli L.R."/>
            <person name="Dick G.J."/>
            <person name="Hauser L.J."/>
            <person name="Hyatt D."/>
            <person name="Dill B.D."/>
            <person name="Land M.L."/>
            <person name="Verberkmoes N.C."/>
            <person name="Hettich R.L."/>
            <person name="Banfield J.F."/>
        </authorList>
    </citation>
    <scope>NUCLEOTIDE SEQUENCE [LARGE SCALE GENOMIC DNA]</scope>
</reference>
<dbReference type="Proteomes" id="UP000009376">
    <property type="component" value="Unassembled WGS sequence"/>
</dbReference>
<dbReference type="PANTHER" id="PTHR21237">
    <property type="entry name" value="GRPE PROTEIN"/>
    <property type="match status" value="1"/>
</dbReference>
<feature type="region of interest" description="Disordered" evidence="4">
    <location>
        <begin position="1"/>
        <end position="24"/>
    </location>
</feature>
<dbReference type="CDD" id="cd00446">
    <property type="entry name" value="GrpE"/>
    <property type="match status" value="1"/>
</dbReference>
<dbReference type="EMBL" id="GG745597">
    <property type="protein sequence ID" value="EFD92431.1"/>
    <property type="molecule type" value="Genomic_DNA"/>
</dbReference>
<dbReference type="Gene3D" id="3.90.20.20">
    <property type="match status" value="1"/>
</dbReference>
<organism evidence="5 6">
    <name type="scientific">Candidatus Parvarchaeum acidophilus ARMAN-5</name>
    <dbReference type="NCBI Taxonomy" id="662762"/>
    <lineage>
        <taxon>Archaea</taxon>
        <taxon>Candidatus Parvarchaeota</taxon>
        <taxon>Candidatus Parvarchaeum</taxon>
    </lineage>
</organism>
<comment type="similarity">
    <text evidence="1 3">Belongs to the GrpE family.</text>
</comment>
<evidence type="ECO:0000313" key="5">
    <source>
        <dbReference type="EMBL" id="EFD92431.1"/>
    </source>
</evidence>
<evidence type="ECO:0000256" key="2">
    <source>
        <dbReference type="ARBA" id="ARBA00023186"/>
    </source>
</evidence>
<dbReference type="AlphaFoldDB" id="D6GWI1"/>
<keyword evidence="2" id="KW-0143">Chaperone</keyword>
<evidence type="ECO:0000256" key="3">
    <source>
        <dbReference type="RuleBase" id="RU004478"/>
    </source>
</evidence>
<dbReference type="PANTHER" id="PTHR21237:SF23">
    <property type="entry name" value="GRPE PROTEIN HOMOLOG, MITOCHONDRIAL"/>
    <property type="match status" value="1"/>
</dbReference>
<dbReference type="InterPro" id="IPR013805">
    <property type="entry name" value="GrpE_CC"/>
</dbReference>
<dbReference type="GO" id="GO:0051082">
    <property type="term" value="F:unfolded protein binding"/>
    <property type="evidence" value="ECO:0007669"/>
    <property type="project" value="TreeGrafter"/>
</dbReference>
<evidence type="ECO:0000256" key="1">
    <source>
        <dbReference type="ARBA" id="ARBA00009054"/>
    </source>
</evidence>
<dbReference type="GO" id="GO:0006457">
    <property type="term" value="P:protein folding"/>
    <property type="evidence" value="ECO:0007669"/>
    <property type="project" value="InterPro"/>
</dbReference>
<feature type="compositionally biased region" description="Basic and acidic residues" evidence="4">
    <location>
        <begin position="7"/>
        <end position="24"/>
    </location>
</feature>
<dbReference type="PRINTS" id="PR00773">
    <property type="entry name" value="GRPEPROTEIN"/>
</dbReference>
<dbReference type="Pfam" id="PF01025">
    <property type="entry name" value="GrpE"/>
    <property type="match status" value="1"/>
</dbReference>
<dbReference type="HAMAP" id="MF_01151">
    <property type="entry name" value="GrpE"/>
    <property type="match status" value="1"/>
</dbReference>
<gene>
    <name evidence="5" type="ORF">BJBARM5_0858</name>
</gene>
<name>D6GWI1_PARA5</name>
<dbReference type="SUPFAM" id="SSF58014">
    <property type="entry name" value="Coiled-coil domain of nucleotide exchange factor GrpE"/>
    <property type="match status" value="1"/>
</dbReference>
<proteinExistence type="inferred from homology"/>
<evidence type="ECO:0000256" key="4">
    <source>
        <dbReference type="SAM" id="MobiDB-lite"/>
    </source>
</evidence>
<sequence length="153" mass="17860">MEDEDIKENKNVTDEKVENKSDENEDYKSKYLYLLAEVDNYKKSKDKEIIEYIKYSNEKIILDILKVLDDFDSVLKQGEDKKVEALYKALFSILARYGLEKMDVRGEEFSSDIAEAVATEENSEKKDKIIEEVQKGYKLNGKIIRYPKVKIGI</sequence>
<protein>
    <submittedName>
        <fullName evidence="5">GrpE protein</fullName>
    </submittedName>
</protein>
<evidence type="ECO:0000313" key="6">
    <source>
        <dbReference type="Proteomes" id="UP000009376"/>
    </source>
</evidence>
<dbReference type="GO" id="GO:0051087">
    <property type="term" value="F:protein-folding chaperone binding"/>
    <property type="evidence" value="ECO:0007669"/>
    <property type="project" value="InterPro"/>
</dbReference>
<dbReference type="SUPFAM" id="SSF51064">
    <property type="entry name" value="Head domain of nucleotide exchange factor GrpE"/>
    <property type="match status" value="1"/>
</dbReference>
<dbReference type="Gene3D" id="2.30.22.10">
    <property type="entry name" value="Head domain of nucleotide exchange factor GrpE"/>
    <property type="match status" value="1"/>
</dbReference>